<dbReference type="GeneID" id="65536773"/>
<dbReference type="KEGG" id="pary:A4V02_07870"/>
<dbReference type="RefSeq" id="WP_068960959.1">
    <property type="nucleotide sequence ID" value="NZ_CAJTAP010000022.1"/>
</dbReference>
<reference evidence="4" key="1">
    <citation type="submission" date="2016-04" db="EMBL/GenBank/DDBJ databases">
        <title>Complete Genome Sequences of Twelve Strains of a Stable Defined Moderately Diverse Mouse Microbiota 2 (sDMDMm2).</title>
        <authorList>
            <person name="Uchimura Y."/>
            <person name="Wyss M."/>
            <person name="Brugiroux S."/>
            <person name="Limenitakis J.P."/>
            <person name="Stecher B."/>
            <person name="McCoy K.D."/>
            <person name="Macpherson A.J."/>
        </authorList>
    </citation>
    <scope>NUCLEOTIDE SEQUENCE [LARGE SCALE GENOMIC DNA]</scope>
    <source>
        <strain evidence="4">YL27</strain>
    </source>
</reference>
<dbReference type="SUPFAM" id="SSF54001">
    <property type="entry name" value="Cysteine proteinases"/>
    <property type="match status" value="1"/>
</dbReference>
<keyword evidence="4" id="KW-1185">Reference proteome</keyword>
<protein>
    <recommendedName>
        <fullName evidence="2">Transglutaminase-like domain-containing protein</fullName>
    </recommendedName>
</protein>
<accession>A0A1B1SA30</accession>
<feature type="signal peptide" evidence="1">
    <location>
        <begin position="1"/>
        <end position="21"/>
    </location>
</feature>
<dbReference type="InterPro" id="IPR002931">
    <property type="entry name" value="Transglutaminase-like"/>
</dbReference>
<dbReference type="Pfam" id="PF01841">
    <property type="entry name" value="Transglut_core"/>
    <property type="match status" value="1"/>
</dbReference>
<dbReference type="Proteomes" id="UP000186351">
    <property type="component" value="Chromosome"/>
</dbReference>
<evidence type="ECO:0000313" key="4">
    <source>
        <dbReference type="Proteomes" id="UP000186351"/>
    </source>
</evidence>
<dbReference type="OrthoDB" id="8595007at2"/>
<dbReference type="Gene3D" id="3.10.620.30">
    <property type="match status" value="1"/>
</dbReference>
<dbReference type="InterPro" id="IPR038765">
    <property type="entry name" value="Papain-like_cys_pep_sf"/>
</dbReference>
<dbReference type="STRING" id="1796646.A4V02_07870"/>
<evidence type="ECO:0000313" key="3">
    <source>
        <dbReference type="EMBL" id="ANU63652.1"/>
    </source>
</evidence>
<dbReference type="EMBL" id="CP015402">
    <property type="protein sequence ID" value="ANU63652.1"/>
    <property type="molecule type" value="Genomic_DNA"/>
</dbReference>
<proteinExistence type="predicted"/>
<evidence type="ECO:0000259" key="2">
    <source>
        <dbReference type="Pfam" id="PF01841"/>
    </source>
</evidence>
<feature type="domain" description="Transglutaminase-like" evidence="2">
    <location>
        <begin position="241"/>
        <end position="314"/>
    </location>
</feature>
<name>A0A1B1SA30_9BACT</name>
<accession>A0A1Z2XIJ6</accession>
<feature type="chain" id="PRO_5008529412" description="Transglutaminase-like domain-containing protein" evidence="1">
    <location>
        <begin position="22"/>
        <end position="600"/>
    </location>
</feature>
<dbReference type="Gene3D" id="2.60.120.1130">
    <property type="match status" value="1"/>
</dbReference>
<gene>
    <name evidence="3" type="ORF">A4V02_07870</name>
</gene>
<organism evidence="3 4">
    <name type="scientific">Muribaculum intestinale</name>
    <dbReference type="NCBI Taxonomy" id="1796646"/>
    <lineage>
        <taxon>Bacteria</taxon>
        <taxon>Pseudomonadati</taxon>
        <taxon>Bacteroidota</taxon>
        <taxon>Bacteroidia</taxon>
        <taxon>Bacteroidales</taxon>
        <taxon>Muribaculaceae</taxon>
        <taxon>Muribaculum</taxon>
    </lineage>
</organism>
<dbReference type="AlphaFoldDB" id="A0A1B1SA30"/>
<sequence length="600" mass="67142">MTKRILTATVLTIAAIMQVDAVVPDDNVVISEGKESYRFVQVKGGFEVVHTVADEYLATRRSEKIQPHIFHDNNIRLDKASGGKPQYRNANSPTVFHDDSKVCFFEFFLSSNKKAKAQFRRTFTDPAYFTGIFPLDEYPIRNKTISVDIPASLPGIELLDCNFPAEGIVRSDTKAPDGSRRITYTLTDVGPAADDKSAPSPKASLPYIMVKGYFPDTDSLYRYHRRLLDVDTVIPDVSGIVRNILGDTKDRDKVIERLYRYVQNNVRYVAFEEGEAGYRPDTPAEVLRKRYGDCKGMAMLLATLLNRNGIDAYVAIVGTRSIPYGIAENPSLSASNHMICIVPRKEGASLFLDPTNGQISMYHIPWGIRGKDAMMILPDGYEMVNIPEESPRMSDDVITYDYRLTSEGLAGKAVRSCREDMAERFVSIFNNVPSQHVNELLARMLVPASNMVACKDSIVYDTSVPGFVTLTAPVYNKSAITEASDAIYIDLNSSDGPFGERIDLDDRRADLEFYVPASVERRTVVEMPDGYSAVLPENYESECPYGRFSCTFACDGSTVSMTKRMEVVRTRIPLADIPEWNNHLSAWKEACSLQVELRKP</sequence>
<evidence type="ECO:0000256" key="1">
    <source>
        <dbReference type="SAM" id="SignalP"/>
    </source>
</evidence>
<keyword evidence="1" id="KW-0732">Signal</keyword>